<dbReference type="AlphaFoldDB" id="A0A1J5QQC5"/>
<protein>
    <recommendedName>
        <fullName evidence="2">FlgN protein</fullName>
    </recommendedName>
</protein>
<sequence length="165" mass="18035">MPAESRPIRLGQSSEAAPRPAVDMAALPPHMLPMVEAIILYDELLVEENGYLRACDSKSVEALQPRKQSATKLYNDRLRTLLSDPAGMRSAPPAVRDQVMALIKCLEARCNENATLLKASMEATEKVFGVINSAVMEARRREALYTRSGAVHWGPNNAVAFNATA</sequence>
<evidence type="ECO:0008006" key="2">
    <source>
        <dbReference type="Google" id="ProtNLM"/>
    </source>
</evidence>
<reference evidence="1" key="1">
    <citation type="submission" date="2016-10" db="EMBL/GenBank/DDBJ databases">
        <title>Sequence of Gallionella enrichment culture.</title>
        <authorList>
            <person name="Poehlein A."/>
            <person name="Muehling M."/>
            <person name="Daniel R."/>
        </authorList>
    </citation>
    <scope>NUCLEOTIDE SEQUENCE</scope>
</reference>
<name>A0A1J5QQC5_9ZZZZ</name>
<gene>
    <name evidence="1" type="ORF">GALL_323290</name>
</gene>
<dbReference type="EMBL" id="MLJW01000518">
    <property type="protein sequence ID" value="OIQ85833.1"/>
    <property type="molecule type" value="Genomic_DNA"/>
</dbReference>
<proteinExistence type="predicted"/>
<comment type="caution">
    <text evidence="1">The sequence shown here is derived from an EMBL/GenBank/DDBJ whole genome shotgun (WGS) entry which is preliminary data.</text>
</comment>
<accession>A0A1J5QQC5</accession>
<evidence type="ECO:0000313" key="1">
    <source>
        <dbReference type="EMBL" id="OIQ85833.1"/>
    </source>
</evidence>
<organism evidence="1">
    <name type="scientific">mine drainage metagenome</name>
    <dbReference type="NCBI Taxonomy" id="410659"/>
    <lineage>
        <taxon>unclassified sequences</taxon>
        <taxon>metagenomes</taxon>
        <taxon>ecological metagenomes</taxon>
    </lineage>
</organism>